<sequence>RLTLMARDNVVIQPLTDGQRGPAFNLTVAEVRIWTVQADLVIRTTAIELLRGDLNGITINLGQARGIGALRVTPSGEYEVSAYATSSP</sequence>
<proteinExistence type="predicted"/>
<comment type="caution">
    <text evidence="1">The sequence shown here is derived from an EMBL/GenBank/DDBJ whole genome shotgun (WGS) entry which is preliminary data.</text>
</comment>
<dbReference type="EMBL" id="BARS01034607">
    <property type="protein sequence ID" value="GAG24178.1"/>
    <property type="molecule type" value="Genomic_DNA"/>
</dbReference>
<dbReference type="AlphaFoldDB" id="X0WI44"/>
<feature type="non-terminal residue" evidence="1">
    <location>
        <position position="1"/>
    </location>
</feature>
<gene>
    <name evidence="1" type="ORF">S01H1_53441</name>
</gene>
<accession>X0WI44</accession>
<reference evidence="1" key="1">
    <citation type="journal article" date="2014" name="Front. Microbiol.">
        <title>High frequency of phylogenetically diverse reductive dehalogenase-homologous genes in deep subseafloor sedimentary metagenomes.</title>
        <authorList>
            <person name="Kawai M."/>
            <person name="Futagami T."/>
            <person name="Toyoda A."/>
            <person name="Takaki Y."/>
            <person name="Nishi S."/>
            <person name="Hori S."/>
            <person name="Arai W."/>
            <person name="Tsubouchi T."/>
            <person name="Morono Y."/>
            <person name="Uchiyama I."/>
            <person name="Ito T."/>
            <person name="Fujiyama A."/>
            <person name="Inagaki F."/>
            <person name="Takami H."/>
        </authorList>
    </citation>
    <scope>NUCLEOTIDE SEQUENCE</scope>
    <source>
        <strain evidence="1">Expedition CK06-06</strain>
    </source>
</reference>
<protein>
    <submittedName>
        <fullName evidence="1">Uncharacterized protein</fullName>
    </submittedName>
</protein>
<evidence type="ECO:0000313" key="1">
    <source>
        <dbReference type="EMBL" id="GAG24178.1"/>
    </source>
</evidence>
<organism evidence="1">
    <name type="scientific">marine sediment metagenome</name>
    <dbReference type="NCBI Taxonomy" id="412755"/>
    <lineage>
        <taxon>unclassified sequences</taxon>
        <taxon>metagenomes</taxon>
        <taxon>ecological metagenomes</taxon>
    </lineage>
</organism>
<name>X0WI44_9ZZZZ</name>